<dbReference type="OrthoDB" id="1885901at2759"/>
<keyword evidence="11" id="KW-1185">Reference proteome</keyword>
<evidence type="ECO:0000256" key="8">
    <source>
        <dbReference type="ARBA" id="ARBA00034078"/>
    </source>
</evidence>
<reference evidence="11" key="1">
    <citation type="journal article" date="2019" name="Nat. Commun.">
        <title>Expansion of phycobilisome linker gene families in mesophilic red algae.</title>
        <authorList>
            <person name="Lee J."/>
            <person name="Kim D."/>
            <person name="Bhattacharya D."/>
            <person name="Yoon H.S."/>
        </authorList>
    </citation>
    <scope>NUCLEOTIDE SEQUENCE [LARGE SCALE GENOMIC DNA]</scope>
    <source>
        <strain evidence="11">CCMP 1328</strain>
    </source>
</reference>
<organism evidence="10 11">
    <name type="scientific">Porphyridium purpureum</name>
    <name type="common">Red alga</name>
    <name type="synonym">Porphyridium cruentum</name>
    <dbReference type="NCBI Taxonomy" id="35688"/>
    <lineage>
        <taxon>Eukaryota</taxon>
        <taxon>Rhodophyta</taxon>
        <taxon>Bangiophyceae</taxon>
        <taxon>Porphyridiales</taxon>
        <taxon>Porphyridiaceae</taxon>
        <taxon>Porphyridium</taxon>
    </lineage>
</organism>
<dbReference type="PROSITE" id="PS51085">
    <property type="entry name" value="2FE2S_FER_2"/>
    <property type="match status" value="1"/>
</dbReference>
<evidence type="ECO:0000256" key="1">
    <source>
        <dbReference type="ARBA" id="ARBA00007874"/>
    </source>
</evidence>
<gene>
    <name evidence="10" type="ORF">FVE85_5190</name>
</gene>
<dbReference type="PANTHER" id="PTHR43112:SF3">
    <property type="entry name" value="FERREDOXIN-2, CHLOROPLASTIC"/>
    <property type="match status" value="1"/>
</dbReference>
<keyword evidence="7" id="KW-0411">Iron-sulfur</keyword>
<keyword evidence="4" id="KW-0479">Metal-binding</keyword>
<evidence type="ECO:0000256" key="7">
    <source>
        <dbReference type="ARBA" id="ARBA00023014"/>
    </source>
</evidence>
<dbReference type="InterPro" id="IPR001041">
    <property type="entry name" value="2Fe-2S_ferredoxin-type"/>
</dbReference>
<evidence type="ECO:0000256" key="6">
    <source>
        <dbReference type="ARBA" id="ARBA00023004"/>
    </source>
</evidence>
<accession>A0A5J4Z2S0</accession>
<feature type="domain" description="2Fe-2S ferredoxin-type" evidence="9">
    <location>
        <begin position="53"/>
        <end position="144"/>
    </location>
</feature>
<keyword evidence="2" id="KW-0813">Transport</keyword>
<sequence length="172" mass="18247">MEGSSAFVSAGAGVGGKLALRHSGGLAASRQSGALRTAPVSRRVAAPLCMKVYTIAIKVDGKKDYKVQCDDETTLLEAMEEADIPGIDSSCRAGVCMTCSAKVLSGKYELGAAALAEEAESEGFVLTCSATPLSDMVIEVNQFNNDAYEMQYGQYEDVSKKEDTSVFGRFFK</sequence>
<evidence type="ECO:0000259" key="9">
    <source>
        <dbReference type="PROSITE" id="PS51085"/>
    </source>
</evidence>
<dbReference type="EMBL" id="VRMN01000001">
    <property type="protein sequence ID" value="KAA8497605.1"/>
    <property type="molecule type" value="Genomic_DNA"/>
</dbReference>
<dbReference type="InterPro" id="IPR036010">
    <property type="entry name" value="2Fe-2S_ferredoxin-like_sf"/>
</dbReference>
<protein>
    <submittedName>
        <fullName evidence="10">Ferredoxin, leaf L-A</fullName>
    </submittedName>
</protein>
<keyword evidence="3" id="KW-0001">2Fe-2S</keyword>
<dbReference type="SUPFAM" id="SSF54292">
    <property type="entry name" value="2Fe-2S ferredoxin-like"/>
    <property type="match status" value="1"/>
</dbReference>
<keyword evidence="6" id="KW-0408">Iron</keyword>
<dbReference type="OMA" id="NNDAYEM"/>
<dbReference type="GO" id="GO:0051537">
    <property type="term" value="F:2 iron, 2 sulfur cluster binding"/>
    <property type="evidence" value="ECO:0007669"/>
    <property type="project" value="UniProtKB-KW"/>
</dbReference>
<keyword evidence="5" id="KW-0249">Electron transport</keyword>
<dbReference type="CDD" id="cd00207">
    <property type="entry name" value="fer2"/>
    <property type="match status" value="1"/>
</dbReference>
<evidence type="ECO:0000313" key="10">
    <source>
        <dbReference type="EMBL" id="KAA8497605.1"/>
    </source>
</evidence>
<name>A0A5J4Z2S0_PORPP</name>
<dbReference type="PANTHER" id="PTHR43112">
    <property type="entry name" value="FERREDOXIN"/>
    <property type="match status" value="1"/>
</dbReference>
<comment type="caution">
    <text evidence="10">The sequence shown here is derived from an EMBL/GenBank/DDBJ whole genome shotgun (WGS) entry which is preliminary data.</text>
</comment>
<evidence type="ECO:0000256" key="2">
    <source>
        <dbReference type="ARBA" id="ARBA00022448"/>
    </source>
</evidence>
<evidence type="ECO:0000256" key="5">
    <source>
        <dbReference type="ARBA" id="ARBA00022982"/>
    </source>
</evidence>
<dbReference type="Proteomes" id="UP000324585">
    <property type="component" value="Unassembled WGS sequence"/>
</dbReference>
<dbReference type="GO" id="GO:0046872">
    <property type="term" value="F:metal ion binding"/>
    <property type="evidence" value="ECO:0007669"/>
    <property type="project" value="UniProtKB-KW"/>
</dbReference>
<comment type="cofactor">
    <cofactor evidence="8">
        <name>[2Fe-2S] cluster</name>
        <dbReference type="ChEBI" id="CHEBI:190135"/>
    </cofactor>
</comment>
<dbReference type="InterPro" id="IPR012675">
    <property type="entry name" value="Beta-grasp_dom_sf"/>
</dbReference>
<dbReference type="Gene3D" id="3.10.20.30">
    <property type="match status" value="1"/>
</dbReference>
<proteinExistence type="inferred from homology"/>
<dbReference type="Pfam" id="PF00111">
    <property type="entry name" value="Fer2"/>
    <property type="match status" value="1"/>
</dbReference>
<dbReference type="AlphaFoldDB" id="A0A5J4Z2S0"/>
<comment type="similarity">
    <text evidence="1">Belongs to the 2Fe2S plant-type ferredoxin family.</text>
</comment>
<evidence type="ECO:0000256" key="4">
    <source>
        <dbReference type="ARBA" id="ARBA00022723"/>
    </source>
</evidence>
<dbReference type="GO" id="GO:0009570">
    <property type="term" value="C:chloroplast stroma"/>
    <property type="evidence" value="ECO:0007669"/>
    <property type="project" value="TreeGrafter"/>
</dbReference>
<evidence type="ECO:0000313" key="11">
    <source>
        <dbReference type="Proteomes" id="UP000324585"/>
    </source>
</evidence>
<evidence type="ECO:0000256" key="3">
    <source>
        <dbReference type="ARBA" id="ARBA00022714"/>
    </source>
</evidence>